<keyword evidence="4 7" id="KW-0863">Zinc-finger</keyword>
<dbReference type="Pfam" id="PF16516">
    <property type="entry name" value="CC2-LZ"/>
    <property type="match status" value="1"/>
</dbReference>
<evidence type="ECO:0000256" key="1">
    <source>
        <dbReference type="ARBA" id="ARBA00004496"/>
    </source>
</evidence>
<dbReference type="GO" id="GO:0005634">
    <property type="term" value="C:nucleus"/>
    <property type="evidence" value="ECO:0007669"/>
    <property type="project" value="TreeGrafter"/>
</dbReference>
<evidence type="ECO:0000256" key="6">
    <source>
        <dbReference type="ARBA" id="ARBA00023054"/>
    </source>
</evidence>
<sequence>MSQLNQERSQVDNLRVKNKALETRIQNIQDEMETKIKELKREHCENIQKLQKEHQAEIELMCINNPDRKAVESMVVDQETLKHQVMNLLSEIKEAQDERKSAEEMMANKTSRCRQLEETNIRLQMEMDRQRKQDAELIQTLQYSIQNYESKLSTEIEQTQIKQEQNRKLRESFSQLVDDYKEMLELNHQLEQELKNNSHEKLMGQIDHLTAQLIAAEESINLKNQTIENLQEKLKKCTAENDDIPLLRAQADIYKVDFNAERAAREKEHQETQKLKEDLQNLQLQNRELLDQLEALSRDQLSEMRQRVYPRYNAGAYGRNPYGHGTFSPDPRSSTSGYYMPSSISAAASEARQHEEEADAFACPLCTGTFPDQDSLKLHVAEHI</sequence>
<keyword evidence="12" id="KW-1185">Reference proteome</keyword>
<name>A0A812C5Q9_ACAPH</name>
<feature type="coiled-coil region" evidence="8">
    <location>
        <begin position="173"/>
        <end position="299"/>
    </location>
</feature>
<evidence type="ECO:0000259" key="10">
    <source>
        <dbReference type="PROSITE" id="PS51801"/>
    </source>
</evidence>
<evidence type="ECO:0000313" key="11">
    <source>
        <dbReference type="EMBL" id="CAE1256218.1"/>
    </source>
</evidence>
<accession>A0A812C5Q9</accession>
<reference evidence="11" key="1">
    <citation type="submission" date="2021-01" db="EMBL/GenBank/DDBJ databases">
        <authorList>
            <person name="Li R."/>
            <person name="Bekaert M."/>
        </authorList>
    </citation>
    <scope>NUCLEOTIDE SEQUENCE</scope>
    <source>
        <strain evidence="11">Farmed</strain>
    </source>
</reference>
<dbReference type="InterPro" id="IPR034735">
    <property type="entry name" value="NEMO_ZF"/>
</dbReference>
<dbReference type="InterPro" id="IPR013087">
    <property type="entry name" value="Znf_C2H2_type"/>
</dbReference>
<proteinExistence type="predicted"/>
<dbReference type="PROSITE" id="PS51801">
    <property type="entry name" value="ZF_CCHC_NOA"/>
    <property type="match status" value="1"/>
</dbReference>
<dbReference type="OrthoDB" id="6343844at2759"/>
<dbReference type="AlphaFoldDB" id="A0A812C5Q9"/>
<evidence type="ECO:0000256" key="7">
    <source>
        <dbReference type="PROSITE-ProRule" id="PRU01142"/>
    </source>
</evidence>
<protein>
    <submittedName>
        <fullName evidence="11">OPTN</fullName>
    </submittedName>
</protein>
<keyword evidence="2" id="KW-0963">Cytoplasm</keyword>
<dbReference type="PANTHER" id="PTHR31553:SF1">
    <property type="entry name" value="NF-KAPPA-B ESSENTIAL MODULATOR"/>
    <property type="match status" value="1"/>
</dbReference>
<keyword evidence="5" id="KW-0862">Zinc</keyword>
<dbReference type="GO" id="GO:0043122">
    <property type="term" value="P:regulation of canonical NF-kappaB signal transduction"/>
    <property type="evidence" value="ECO:0007669"/>
    <property type="project" value="TreeGrafter"/>
</dbReference>
<feature type="domain" description="CCHC NOA-type" evidence="10">
    <location>
        <begin position="355"/>
        <end position="384"/>
    </location>
</feature>
<feature type="domain" description="C2H2-type" evidence="9">
    <location>
        <begin position="361"/>
        <end position="384"/>
    </location>
</feature>
<dbReference type="PROSITE" id="PS00028">
    <property type="entry name" value="ZINC_FINGER_C2H2_1"/>
    <property type="match status" value="1"/>
</dbReference>
<dbReference type="GO" id="GO:0005737">
    <property type="term" value="C:cytoplasm"/>
    <property type="evidence" value="ECO:0007669"/>
    <property type="project" value="UniProtKB-SubCell"/>
</dbReference>
<keyword evidence="3" id="KW-0479">Metal-binding</keyword>
<evidence type="ECO:0000256" key="5">
    <source>
        <dbReference type="ARBA" id="ARBA00022833"/>
    </source>
</evidence>
<evidence type="ECO:0000256" key="4">
    <source>
        <dbReference type="ARBA" id="ARBA00022771"/>
    </source>
</evidence>
<dbReference type="EMBL" id="CAHIKZ030001206">
    <property type="protein sequence ID" value="CAE1256218.1"/>
    <property type="molecule type" value="Genomic_DNA"/>
</dbReference>
<feature type="coiled-coil region" evidence="8">
    <location>
        <begin position="4"/>
        <end position="45"/>
    </location>
</feature>
<organism evidence="11 12">
    <name type="scientific">Acanthosepion pharaonis</name>
    <name type="common">Pharaoh cuttlefish</name>
    <name type="synonym">Sepia pharaonis</name>
    <dbReference type="NCBI Taxonomy" id="158019"/>
    <lineage>
        <taxon>Eukaryota</taxon>
        <taxon>Metazoa</taxon>
        <taxon>Spiralia</taxon>
        <taxon>Lophotrochozoa</taxon>
        <taxon>Mollusca</taxon>
        <taxon>Cephalopoda</taxon>
        <taxon>Coleoidea</taxon>
        <taxon>Decapodiformes</taxon>
        <taxon>Sepiida</taxon>
        <taxon>Sepiina</taxon>
        <taxon>Sepiidae</taxon>
        <taxon>Acanthosepion</taxon>
    </lineage>
</organism>
<evidence type="ECO:0000256" key="2">
    <source>
        <dbReference type="ARBA" id="ARBA00022490"/>
    </source>
</evidence>
<dbReference type="GO" id="GO:0070530">
    <property type="term" value="F:K63-linked polyubiquitin modification-dependent protein binding"/>
    <property type="evidence" value="ECO:0007669"/>
    <property type="project" value="InterPro"/>
</dbReference>
<dbReference type="PANTHER" id="PTHR31553">
    <property type="entry name" value="NF-KAPPA-B ESSENTIAL MODULATOR"/>
    <property type="match status" value="1"/>
</dbReference>
<dbReference type="PROSITE" id="PS50157">
    <property type="entry name" value="ZINC_FINGER_C2H2_2"/>
    <property type="match status" value="1"/>
</dbReference>
<evidence type="ECO:0000313" key="12">
    <source>
        <dbReference type="Proteomes" id="UP000597762"/>
    </source>
</evidence>
<comment type="caution">
    <text evidence="11">The sequence shown here is derived from an EMBL/GenBank/DDBJ whole genome shotgun (WGS) entry which is preliminary data.</text>
</comment>
<dbReference type="InterPro" id="IPR032419">
    <property type="entry name" value="CC2-LZ_dom"/>
</dbReference>
<dbReference type="Gene3D" id="1.20.5.990">
    <property type="entry name" value="Nemo cc2-lz domain - 1d5 darpin complex"/>
    <property type="match status" value="1"/>
</dbReference>
<dbReference type="GO" id="GO:0008270">
    <property type="term" value="F:zinc ion binding"/>
    <property type="evidence" value="ECO:0007669"/>
    <property type="project" value="UniProtKB-KW"/>
</dbReference>
<feature type="coiled-coil region" evidence="8">
    <location>
        <begin position="78"/>
        <end position="133"/>
    </location>
</feature>
<comment type="subcellular location">
    <subcellularLocation>
        <location evidence="1">Cytoplasm</location>
    </subcellularLocation>
</comment>
<evidence type="ECO:0000256" key="3">
    <source>
        <dbReference type="ARBA" id="ARBA00022723"/>
    </source>
</evidence>
<evidence type="ECO:0000256" key="8">
    <source>
        <dbReference type="SAM" id="Coils"/>
    </source>
</evidence>
<evidence type="ECO:0000259" key="9">
    <source>
        <dbReference type="PROSITE" id="PS50157"/>
    </source>
</evidence>
<keyword evidence="6 8" id="KW-0175">Coiled coil</keyword>
<dbReference type="InterPro" id="IPR051301">
    <property type="entry name" value="Optineurin/NFkB_EssMod"/>
</dbReference>
<dbReference type="CDD" id="cd09803">
    <property type="entry name" value="UBAN"/>
    <property type="match status" value="1"/>
</dbReference>
<gene>
    <name evidence="11" type="ORF">SPHA_30051</name>
</gene>
<dbReference type="Proteomes" id="UP000597762">
    <property type="component" value="Unassembled WGS sequence"/>
</dbReference>